<evidence type="ECO:0000313" key="3">
    <source>
        <dbReference type="Proteomes" id="UP000693946"/>
    </source>
</evidence>
<dbReference type="EMBL" id="JAGKHQ010000007">
    <property type="protein sequence ID" value="KAG7511615.1"/>
    <property type="molecule type" value="Genomic_DNA"/>
</dbReference>
<name>A0AAV6S1P8_SOLSE</name>
<proteinExistence type="predicted"/>
<feature type="region of interest" description="Disordered" evidence="1">
    <location>
        <begin position="34"/>
        <end position="55"/>
    </location>
</feature>
<sequence>MFPMMSFDITKSDSDNKVSVAKLMHILLPPSWRYEPSERKQREERREEKKKQTIVNTEQGFNKDLAAQADDGSISLDLIQLFLHLAMEYLGAPVRSP</sequence>
<evidence type="ECO:0000256" key="1">
    <source>
        <dbReference type="SAM" id="MobiDB-lite"/>
    </source>
</evidence>
<reference evidence="2 3" key="1">
    <citation type="journal article" date="2021" name="Sci. Rep.">
        <title>Chromosome anchoring in Senegalese sole (Solea senegalensis) reveals sex-associated markers and genome rearrangements in flatfish.</title>
        <authorList>
            <person name="Guerrero-Cozar I."/>
            <person name="Gomez-Garrido J."/>
            <person name="Berbel C."/>
            <person name="Martinez-Blanch J.F."/>
            <person name="Alioto T."/>
            <person name="Claros M.G."/>
            <person name="Gagnaire P.A."/>
            <person name="Manchado M."/>
        </authorList>
    </citation>
    <scope>NUCLEOTIDE SEQUENCE [LARGE SCALE GENOMIC DNA]</scope>
    <source>
        <strain evidence="2">Sse05_10M</strain>
    </source>
</reference>
<protein>
    <submittedName>
        <fullName evidence="2">Uncharacterized protein</fullName>
    </submittedName>
</protein>
<accession>A0AAV6S1P8</accession>
<evidence type="ECO:0000313" key="2">
    <source>
        <dbReference type="EMBL" id="KAG7511615.1"/>
    </source>
</evidence>
<feature type="compositionally biased region" description="Basic and acidic residues" evidence="1">
    <location>
        <begin position="35"/>
        <end position="51"/>
    </location>
</feature>
<dbReference type="Proteomes" id="UP000693946">
    <property type="component" value="Linkage Group LG15"/>
</dbReference>
<gene>
    <name evidence="2" type="ORF">JOB18_005236</name>
</gene>
<dbReference type="AlphaFoldDB" id="A0AAV6S1P8"/>
<organism evidence="2 3">
    <name type="scientific">Solea senegalensis</name>
    <name type="common">Senegalese sole</name>
    <dbReference type="NCBI Taxonomy" id="28829"/>
    <lineage>
        <taxon>Eukaryota</taxon>
        <taxon>Metazoa</taxon>
        <taxon>Chordata</taxon>
        <taxon>Craniata</taxon>
        <taxon>Vertebrata</taxon>
        <taxon>Euteleostomi</taxon>
        <taxon>Actinopterygii</taxon>
        <taxon>Neopterygii</taxon>
        <taxon>Teleostei</taxon>
        <taxon>Neoteleostei</taxon>
        <taxon>Acanthomorphata</taxon>
        <taxon>Carangaria</taxon>
        <taxon>Pleuronectiformes</taxon>
        <taxon>Pleuronectoidei</taxon>
        <taxon>Soleidae</taxon>
        <taxon>Solea</taxon>
    </lineage>
</organism>
<keyword evidence="3" id="KW-1185">Reference proteome</keyword>
<comment type="caution">
    <text evidence="2">The sequence shown here is derived from an EMBL/GenBank/DDBJ whole genome shotgun (WGS) entry which is preliminary data.</text>
</comment>